<evidence type="ECO:0000313" key="2">
    <source>
        <dbReference type="Proteomes" id="UP001243757"/>
    </source>
</evidence>
<dbReference type="Proteomes" id="UP001243757">
    <property type="component" value="Unassembled WGS sequence"/>
</dbReference>
<protein>
    <submittedName>
        <fullName evidence="1">Uncharacterized protein</fullName>
    </submittedName>
</protein>
<reference evidence="1 2" key="1">
    <citation type="submission" date="2023-05" db="EMBL/GenBank/DDBJ databases">
        <title>Pseudodonghicola sp. nov.</title>
        <authorList>
            <person name="Huang J."/>
        </authorList>
    </citation>
    <scope>NUCLEOTIDE SEQUENCE [LARGE SCALE GENOMIC DNA]</scope>
    <source>
        <strain evidence="1 2">IC7</strain>
    </source>
</reference>
<keyword evidence="2" id="KW-1185">Reference proteome</keyword>
<sequence length="163" mass="16798">MSALIEDATGLALLAYLRRGQIAGEAVVDLMIAAPDPAALETFAAETGLRAMGEDGVPRDAPHVVSDIIGPVETAAAVYDGDGVTLLTPAVYDPACHANFRICPAAEASGGVALPAWQQAVVDWMRLGTLVTSAGGAVAMVHRDIRLIDPDSIATPARVWLAA</sequence>
<proteinExistence type="predicted"/>
<organism evidence="1 2">
    <name type="scientific">Pseudodonghicola flavimaris</name>
    <dbReference type="NCBI Taxonomy" id="3050036"/>
    <lineage>
        <taxon>Bacteria</taxon>
        <taxon>Pseudomonadati</taxon>
        <taxon>Pseudomonadota</taxon>
        <taxon>Alphaproteobacteria</taxon>
        <taxon>Rhodobacterales</taxon>
        <taxon>Paracoccaceae</taxon>
        <taxon>Pseudodonghicola</taxon>
    </lineage>
</organism>
<gene>
    <name evidence="1" type="ORF">QO033_20845</name>
</gene>
<evidence type="ECO:0000313" key="1">
    <source>
        <dbReference type="EMBL" id="MDK3020137.1"/>
    </source>
</evidence>
<comment type="caution">
    <text evidence="1">The sequence shown here is derived from an EMBL/GenBank/DDBJ whole genome shotgun (WGS) entry which is preliminary data.</text>
</comment>
<accession>A0ABT7F6A8</accession>
<dbReference type="EMBL" id="JASNJD010000022">
    <property type="protein sequence ID" value="MDK3020137.1"/>
    <property type="molecule type" value="Genomic_DNA"/>
</dbReference>
<dbReference type="RefSeq" id="WP_284482829.1">
    <property type="nucleotide sequence ID" value="NZ_JASNJD010000022.1"/>
</dbReference>
<name>A0ABT7F6A8_9RHOB</name>